<dbReference type="GO" id="GO:0048544">
    <property type="term" value="P:recognition of pollen"/>
    <property type="evidence" value="ECO:0007669"/>
    <property type="project" value="InterPro"/>
</dbReference>
<evidence type="ECO:0000313" key="10">
    <source>
        <dbReference type="EMBL" id="GAU28738.1"/>
    </source>
</evidence>
<dbReference type="Pfam" id="PF08276">
    <property type="entry name" value="PAN_2"/>
    <property type="match status" value="1"/>
</dbReference>
<dbReference type="SMART" id="SM00108">
    <property type="entry name" value="B_lectin"/>
    <property type="match status" value="1"/>
</dbReference>
<feature type="non-terminal residue" evidence="10">
    <location>
        <position position="1"/>
    </location>
</feature>
<keyword evidence="5" id="KW-0472">Membrane</keyword>
<dbReference type="InterPro" id="IPR001480">
    <property type="entry name" value="Bulb-type_lectin_dom"/>
</dbReference>
<dbReference type="PANTHER" id="PTHR32444">
    <property type="entry name" value="BULB-TYPE LECTIN DOMAIN-CONTAINING PROTEIN"/>
    <property type="match status" value="1"/>
</dbReference>
<evidence type="ECO:0000256" key="1">
    <source>
        <dbReference type="ARBA" id="ARBA00004167"/>
    </source>
</evidence>
<dbReference type="Gene3D" id="2.90.10.10">
    <property type="entry name" value="Bulb-type lectin domain"/>
    <property type="match status" value="1"/>
</dbReference>
<proteinExistence type="predicted"/>
<dbReference type="PROSITE" id="PS50927">
    <property type="entry name" value="BULB_LECTIN"/>
    <property type="match status" value="1"/>
</dbReference>
<organism evidence="10 11">
    <name type="scientific">Trifolium subterraneum</name>
    <name type="common">Subterranean clover</name>
    <dbReference type="NCBI Taxonomy" id="3900"/>
    <lineage>
        <taxon>Eukaryota</taxon>
        <taxon>Viridiplantae</taxon>
        <taxon>Streptophyta</taxon>
        <taxon>Embryophyta</taxon>
        <taxon>Tracheophyta</taxon>
        <taxon>Spermatophyta</taxon>
        <taxon>Magnoliopsida</taxon>
        <taxon>eudicotyledons</taxon>
        <taxon>Gunneridae</taxon>
        <taxon>Pentapetalae</taxon>
        <taxon>rosids</taxon>
        <taxon>fabids</taxon>
        <taxon>Fabales</taxon>
        <taxon>Fabaceae</taxon>
        <taxon>Papilionoideae</taxon>
        <taxon>50 kb inversion clade</taxon>
        <taxon>NPAAA clade</taxon>
        <taxon>Hologalegina</taxon>
        <taxon>IRL clade</taxon>
        <taxon>Trifolieae</taxon>
        <taxon>Trifolium</taxon>
    </lineage>
</organism>
<gene>
    <name evidence="10" type="ORF">TSUD_372460</name>
</gene>
<dbReference type="SUPFAM" id="SSF51110">
    <property type="entry name" value="alpha-D-mannose-specific plant lectins"/>
    <property type="match status" value="1"/>
</dbReference>
<dbReference type="PANTHER" id="PTHR32444:SF235">
    <property type="entry name" value="OS01G0783900 PROTEIN"/>
    <property type="match status" value="1"/>
</dbReference>
<keyword evidence="6" id="KW-1015">Disulfide bond</keyword>
<reference evidence="11" key="1">
    <citation type="journal article" date="2017" name="Front. Plant Sci.">
        <title>Climate Clever Clovers: New Paradigm to Reduce the Environmental Footprint of Ruminants by Breeding Low Methanogenic Forages Utilizing Haplotype Variation.</title>
        <authorList>
            <person name="Kaur P."/>
            <person name="Appels R."/>
            <person name="Bayer P.E."/>
            <person name="Keeble-Gagnere G."/>
            <person name="Wang J."/>
            <person name="Hirakawa H."/>
            <person name="Shirasawa K."/>
            <person name="Vercoe P."/>
            <person name="Stefanova K."/>
            <person name="Durmic Z."/>
            <person name="Nichols P."/>
            <person name="Revell C."/>
            <person name="Isobe S.N."/>
            <person name="Edwards D."/>
            <person name="Erskine W."/>
        </authorList>
    </citation>
    <scope>NUCLEOTIDE SEQUENCE [LARGE SCALE GENOMIC DNA]</scope>
    <source>
        <strain evidence="11">cv. Daliak</strain>
    </source>
</reference>
<keyword evidence="7" id="KW-0325">Glycoprotein</keyword>
<dbReference type="OrthoDB" id="4062651at2759"/>
<evidence type="ECO:0000256" key="7">
    <source>
        <dbReference type="ARBA" id="ARBA00023180"/>
    </source>
</evidence>
<evidence type="ECO:0000256" key="4">
    <source>
        <dbReference type="ARBA" id="ARBA00022989"/>
    </source>
</evidence>
<dbReference type="CDD" id="cd00028">
    <property type="entry name" value="B_lectin"/>
    <property type="match status" value="1"/>
</dbReference>
<dbReference type="Pfam" id="PF11883">
    <property type="entry name" value="DUF3403"/>
    <property type="match status" value="1"/>
</dbReference>
<sequence>KRENTTKYYVGIWFKKVPNDKIVWVANRVYAIETSSALLTIHTDGNIVIMDGQMVYGVTGVPNKNNGISTYATLLDTGNLVLVNTSNQAILWQSFDYPTDTLLPGMNLGQDTDTGHTWSLRSWKSTDDPSPGLYTLHYNFGLASLSVNKGSKLLLIDGNSNFSIQNVINRVPTEKPLNQLIPREKGFNQLNLTQSYNNYFTIGSNSRLVLQASGDLKYEALSKESNRWLFQFSSKCSIDNSCGIFSICNPEADVDPCKCLEGFKPLDADSWRQGNRSAGCVRIANLSCSGNNSKDGFIRFMSVELPPHHVYLQVDAVAQCNSICFASCSCVAYAYDFDGTCMLWNHQVPTLKDTSIDIKDDDDNNKLFFLRLAGSEISITRLESKGVKAWDLWTNDSGMELIDSELDDISSKHLVPRYVNIGLLCVQQSPEDRPTMSDVVSMIGNDTTSLPSPKPPAFQNVRGIVENTRLPKSIEEIFSVNVITDSIVEAR</sequence>
<dbReference type="Pfam" id="PF00954">
    <property type="entry name" value="S_locus_glycop"/>
    <property type="match status" value="1"/>
</dbReference>
<dbReference type="GO" id="GO:0016020">
    <property type="term" value="C:membrane"/>
    <property type="evidence" value="ECO:0007669"/>
    <property type="project" value="UniProtKB-SubCell"/>
</dbReference>
<keyword evidence="11" id="KW-1185">Reference proteome</keyword>
<evidence type="ECO:0000259" key="8">
    <source>
        <dbReference type="PROSITE" id="PS50927"/>
    </source>
</evidence>
<feature type="domain" description="Apple" evidence="9">
    <location>
        <begin position="288"/>
        <end position="373"/>
    </location>
</feature>
<dbReference type="Pfam" id="PF01453">
    <property type="entry name" value="B_lectin"/>
    <property type="match status" value="1"/>
</dbReference>
<dbReference type="GO" id="GO:0004674">
    <property type="term" value="F:protein serine/threonine kinase activity"/>
    <property type="evidence" value="ECO:0007669"/>
    <property type="project" value="InterPro"/>
</dbReference>
<dbReference type="InterPro" id="IPR021820">
    <property type="entry name" value="S-locus_recpt_kinase_C"/>
</dbReference>
<evidence type="ECO:0008006" key="12">
    <source>
        <dbReference type="Google" id="ProtNLM"/>
    </source>
</evidence>
<dbReference type="SUPFAM" id="SSF56112">
    <property type="entry name" value="Protein kinase-like (PK-like)"/>
    <property type="match status" value="1"/>
</dbReference>
<dbReference type="Proteomes" id="UP000242715">
    <property type="component" value="Unassembled WGS sequence"/>
</dbReference>
<protein>
    <recommendedName>
        <fullName evidence="12">Bulb-type lectin domain-containing protein</fullName>
    </recommendedName>
</protein>
<evidence type="ECO:0000256" key="6">
    <source>
        <dbReference type="ARBA" id="ARBA00023157"/>
    </source>
</evidence>
<accession>A0A2Z6MAQ7</accession>
<name>A0A2Z6MAQ7_TRISU</name>
<dbReference type="EMBL" id="DF973379">
    <property type="protein sequence ID" value="GAU28738.1"/>
    <property type="molecule type" value="Genomic_DNA"/>
</dbReference>
<dbReference type="InterPro" id="IPR000858">
    <property type="entry name" value="S_locus_glycoprot_dom"/>
</dbReference>
<dbReference type="InterPro" id="IPR036426">
    <property type="entry name" value="Bulb-type_lectin_dom_sf"/>
</dbReference>
<dbReference type="Gene3D" id="1.10.510.10">
    <property type="entry name" value="Transferase(Phosphotransferase) domain 1"/>
    <property type="match status" value="1"/>
</dbReference>
<dbReference type="CDD" id="cd01098">
    <property type="entry name" value="PAN_AP_plant"/>
    <property type="match status" value="1"/>
</dbReference>
<dbReference type="SMART" id="SM00473">
    <property type="entry name" value="PAN_AP"/>
    <property type="match status" value="1"/>
</dbReference>
<keyword evidence="3" id="KW-0732">Signal</keyword>
<evidence type="ECO:0000256" key="3">
    <source>
        <dbReference type="ARBA" id="ARBA00022729"/>
    </source>
</evidence>
<evidence type="ECO:0000313" key="11">
    <source>
        <dbReference type="Proteomes" id="UP000242715"/>
    </source>
</evidence>
<dbReference type="InterPro" id="IPR011009">
    <property type="entry name" value="Kinase-like_dom_sf"/>
</dbReference>
<keyword evidence="2" id="KW-0812">Transmembrane</keyword>
<comment type="subcellular location">
    <subcellularLocation>
        <location evidence="1">Membrane</location>
        <topology evidence="1">Single-pass membrane protein</topology>
    </subcellularLocation>
</comment>
<evidence type="ECO:0000259" key="9">
    <source>
        <dbReference type="PROSITE" id="PS50948"/>
    </source>
</evidence>
<evidence type="ECO:0000256" key="2">
    <source>
        <dbReference type="ARBA" id="ARBA00022692"/>
    </source>
</evidence>
<keyword evidence="4" id="KW-1133">Transmembrane helix</keyword>
<evidence type="ECO:0000256" key="5">
    <source>
        <dbReference type="ARBA" id="ARBA00023136"/>
    </source>
</evidence>
<dbReference type="PROSITE" id="PS50948">
    <property type="entry name" value="PAN"/>
    <property type="match status" value="1"/>
</dbReference>
<dbReference type="InterPro" id="IPR003609">
    <property type="entry name" value="Pan_app"/>
</dbReference>
<feature type="domain" description="Bulb-type lectin" evidence="8">
    <location>
        <begin position="1"/>
        <end position="95"/>
    </location>
</feature>
<dbReference type="AlphaFoldDB" id="A0A2Z6MAQ7"/>